<dbReference type="InterPro" id="IPR000787">
    <property type="entry name" value="Peptidase_M29"/>
</dbReference>
<evidence type="ECO:0000313" key="2">
    <source>
        <dbReference type="EMBL" id="MCM2678051.1"/>
    </source>
</evidence>
<comment type="caution">
    <text evidence="2">The sequence shown here is derived from an EMBL/GenBank/DDBJ whole genome shotgun (WGS) entry which is preliminary data.</text>
</comment>
<organism evidence="2 3">
    <name type="scientific">Alkalicoccobacillus plakortidis</name>
    <dbReference type="NCBI Taxonomy" id="444060"/>
    <lineage>
        <taxon>Bacteria</taxon>
        <taxon>Bacillati</taxon>
        <taxon>Bacillota</taxon>
        <taxon>Bacilli</taxon>
        <taxon>Bacillales</taxon>
        <taxon>Bacillaceae</taxon>
        <taxon>Alkalicoccobacillus</taxon>
    </lineage>
</organism>
<dbReference type="Pfam" id="PF02073">
    <property type="entry name" value="Peptidase_M29"/>
    <property type="match status" value="1"/>
</dbReference>
<keyword evidence="2" id="KW-0031">Aminopeptidase</keyword>
<keyword evidence="2" id="KW-0378">Hydrolase</keyword>
<dbReference type="RefSeq" id="WP_251611967.1">
    <property type="nucleotide sequence ID" value="NZ_JAMQJY010000009.1"/>
</dbReference>
<name>A0ABT0XQ87_9BACI</name>
<reference evidence="2" key="1">
    <citation type="submission" date="2022-06" db="EMBL/GenBank/DDBJ databases">
        <title>Alkalicoccobacillus porphyridii sp. nov., isolated from a marine red alga, Porphyridium purpureum and reclassification of Shouchella plakortidis and Shouchella gibsonii as Alkalicoccobacillus plakortidis comb. nov. and Alkalicoccobacillus gibsonii comb. nov.</title>
        <authorList>
            <person name="Kim K.H."/>
            <person name="Lee J.K."/>
            <person name="Han D.M."/>
            <person name="Baek J.H."/>
            <person name="Jeon C.O."/>
        </authorList>
    </citation>
    <scope>NUCLEOTIDE SEQUENCE</scope>
    <source>
        <strain evidence="2">DSM 19153</strain>
    </source>
</reference>
<feature type="non-terminal residue" evidence="2">
    <location>
        <position position="1"/>
    </location>
</feature>
<protein>
    <submittedName>
        <fullName evidence="2">Aminopeptidase</fullName>
    </submittedName>
</protein>
<dbReference type="Proteomes" id="UP001203665">
    <property type="component" value="Unassembled WGS sequence"/>
</dbReference>
<accession>A0ABT0XQ87</accession>
<proteinExistence type="predicted"/>
<dbReference type="InterPro" id="IPR052170">
    <property type="entry name" value="M29_Exopeptidase"/>
</dbReference>
<evidence type="ECO:0000313" key="3">
    <source>
        <dbReference type="Proteomes" id="UP001203665"/>
    </source>
</evidence>
<evidence type="ECO:0000256" key="1">
    <source>
        <dbReference type="ARBA" id="ARBA00022723"/>
    </source>
</evidence>
<gene>
    <name evidence="2" type="ORF">NDM98_23360</name>
</gene>
<sequence>IHFYNTLFDENASSHLAFGQAYADNLIGSHEMSTEEKERKGMNHSSIHIDFMIGSEELNVFGVTEGGLVEMIMESGRWRSRIFLHDERSALVISNAPLNKTHKVQFGK</sequence>
<dbReference type="EMBL" id="JAMQJY010000009">
    <property type="protein sequence ID" value="MCM2678051.1"/>
    <property type="molecule type" value="Genomic_DNA"/>
</dbReference>
<dbReference type="PANTHER" id="PTHR34448">
    <property type="entry name" value="AMINOPEPTIDASE"/>
    <property type="match status" value="1"/>
</dbReference>
<dbReference type="GO" id="GO:0004177">
    <property type="term" value="F:aminopeptidase activity"/>
    <property type="evidence" value="ECO:0007669"/>
    <property type="project" value="UniProtKB-KW"/>
</dbReference>
<dbReference type="SUPFAM" id="SSF144052">
    <property type="entry name" value="Thermophilic metalloprotease-like"/>
    <property type="match status" value="1"/>
</dbReference>
<keyword evidence="3" id="KW-1185">Reference proteome</keyword>
<keyword evidence="1" id="KW-0479">Metal-binding</keyword>
<keyword evidence="2" id="KW-0645">Protease</keyword>
<dbReference type="PANTHER" id="PTHR34448:SF3">
    <property type="entry name" value="AMINOPEPTIDASE AMPS"/>
    <property type="match status" value="1"/>
</dbReference>